<dbReference type="InterPro" id="IPR034227">
    <property type="entry name" value="CuRO_UO_II"/>
</dbReference>
<evidence type="ECO:0000256" key="7">
    <source>
        <dbReference type="ARBA" id="ARBA00022729"/>
    </source>
</evidence>
<evidence type="ECO:0000256" key="3">
    <source>
        <dbReference type="ARBA" id="ARBA00022448"/>
    </source>
</evidence>
<dbReference type="SUPFAM" id="SSF49503">
    <property type="entry name" value="Cupredoxins"/>
    <property type="match status" value="1"/>
</dbReference>
<dbReference type="EMBL" id="ONZF01000018">
    <property type="protein sequence ID" value="SPJ26373.1"/>
    <property type="molecule type" value="Genomic_DNA"/>
</dbReference>
<dbReference type="GO" id="GO:0005507">
    <property type="term" value="F:copper ion binding"/>
    <property type="evidence" value="ECO:0007669"/>
    <property type="project" value="InterPro"/>
</dbReference>
<dbReference type="GO" id="GO:0042773">
    <property type="term" value="P:ATP synthesis coupled electron transport"/>
    <property type="evidence" value="ECO:0007669"/>
    <property type="project" value="TreeGrafter"/>
</dbReference>
<dbReference type="SUPFAM" id="SSF81464">
    <property type="entry name" value="Cytochrome c oxidase subunit II-like, transmembrane region"/>
    <property type="match status" value="1"/>
</dbReference>
<dbReference type="PANTHER" id="PTHR22888">
    <property type="entry name" value="CYTOCHROME C OXIDASE, SUBUNIT II"/>
    <property type="match status" value="1"/>
</dbReference>
<dbReference type="PROSITE" id="PS50999">
    <property type="entry name" value="COX2_TM"/>
    <property type="match status" value="1"/>
</dbReference>
<dbReference type="InterPro" id="IPR011759">
    <property type="entry name" value="Cyt_c_oxidase_su2_TM_dom"/>
</dbReference>
<dbReference type="AlphaFoldDB" id="A0A2R8C1U9"/>
<evidence type="ECO:0000256" key="13">
    <source>
        <dbReference type="SAM" id="SignalP"/>
    </source>
</evidence>
<proteinExistence type="inferred from homology"/>
<evidence type="ECO:0000313" key="16">
    <source>
        <dbReference type="EMBL" id="SPJ26373.1"/>
    </source>
</evidence>
<feature type="chain" id="PRO_5015320068" evidence="13">
    <location>
        <begin position="24"/>
        <end position="349"/>
    </location>
</feature>
<dbReference type="InterPro" id="IPR008972">
    <property type="entry name" value="Cupredoxin"/>
</dbReference>
<evidence type="ECO:0000259" key="14">
    <source>
        <dbReference type="PROSITE" id="PS50857"/>
    </source>
</evidence>
<keyword evidence="5" id="KW-0679">Respiratory chain</keyword>
<evidence type="ECO:0000256" key="1">
    <source>
        <dbReference type="ARBA" id="ARBA00004651"/>
    </source>
</evidence>
<comment type="subcellular location">
    <subcellularLocation>
        <location evidence="1">Cell membrane</location>
        <topology evidence="1">Multi-pass membrane protein</topology>
    </subcellularLocation>
</comment>
<keyword evidence="7 13" id="KW-0732">Signal</keyword>
<dbReference type="InterPro" id="IPR002429">
    <property type="entry name" value="CcO_II-like_C"/>
</dbReference>
<gene>
    <name evidence="16" type="primary">cyoA</name>
    <name evidence="16" type="ORF">PAA8504_04231</name>
</gene>
<keyword evidence="4" id="KW-1003">Cell membrane</keyword>
<dbReference type="Gene3D" id="2.60.40.420">
    <property type="entry name" value="Cupredoxins - blue copper proteins"/>
    <property type="match status" value="1"/>
</dbReference>
<dbReference type="InterPro" id="IPR036257">
    <property type="entry name" value="Cyt_c_oxidase_su2_TM_sf"/>
</dbReference>
<evidence type="ECO:0000256" key="4">
    <source>
        <dbReference type="ARBA" id="ARBA00022475"/>
    </source>
</evidence>
<keyword evidence="6 12" id="KW-0812">Transmembrane</keyword>
<dbReference type="PANTHER" id="PTHR22888:SF18">
    <property type="entry name" value="CYTOCHROME BO(3) UBIQUINOL OXIDASE SUBUNIT 2"/>
    <property type="match status" value="1"/>
</dbReference>
<feature type="transmembrane region" description="Helical" evidence="12">
    <location>
        <begin position="43"/>
        <end position="66"/>
    </location>
</feature>
<dbReference type="GO" id="GO:0016491">
    <property type="term" value="F:oxidoreductase activity"/>
    <property type="evidence" value="ECO:0007669"/>
    <property type="project" value="UniProtKB-KW"/>
</dbReference>
<reference evidence="16 17" key="1">
    <citation type="submission" date="2018-03" db="EMBL/GenBank/DDBJ databases">
        <authorList>
            <person name="Keele B.F."/>
        </authorList>
    </citation>
    <scope>NUCLEOTIDE SEQUENCE [LARGE SCALE GENOMIC DNA]</scope>
    <source>
        <strain evidence="16 17">CECT 8504</strain>
    </source>
</reference>
<keyword evidence="9 12" id="KW-1133">Transmembrane helix</keyword>
<evidence type="ECO:0000256" key="6">
    <source>
        <dbReference type="ARBA" id="ARBA00022692"/>
    </source>
</evidence>
<keyword evidence="3" id="KW-0813">Transport</keyword>
<keyword evidence="8" id="KW-0249">Electron transport</keyword>
<evidence type="ECO:0000259" key="15">
    <source>
        <dbReference type="PROSITE" id="PS50999"/>
    </source>
</evidence>
<evidence type="ECO:0000256" key="10">
    <source>
        <dbReference type="ARBA" id="ARBA00023002"/>
    </source>
</evidence>
<name>A0A2R8C1U9_9RHOB</name>
<sequence>MKRKIIIAIGAAMSPILALPAFAEPSGFLRPLGPIAEFQRTELIWASAIIAIAILPVLIGAPLIVWRYRRSNKNATYRPDWHFDTKLEVLMWGVPTLIVIALSVWLTQAVYRIDPYRTIDAEMADGLDIGEIGAPIRIETVGLDWKWLFLYPEEGIASVGEMVIPTGRPVAMRLTTDTVMQSFMASGLAGQIYAMAGMVTQLNLIATRTGTTLAENTQYNGTGFPAQRAPVEAVDPTAYGAWLEAARAAPTLNAQSYAILAQSGDVAKARADLGRDGDGPLLFRLDDPALFDRIVGRYRSGTPVPAAAQPGSPSYDPGQGIPPTLAEIFPDAFCGPGATRLAQVDLPEP</sequence>
<comment type="similarity">
    <text evidence="2">Belongs to the cytochrome c oxidase subunit 2 family.</text>
</comment>
<feature type="signal peptide" evidence="13">
    <location>
        <begin position="1"/>
        <end position="23"/>
    </location>
</feature>
<dbReference type="Gene3D" id="1.10.287.90">
    <property type="match status" value="1"/>
</dbReference>
<dbReference type="GO" id="GO:0004129">
    <property type="term" value="F:cytochrome-c oxidase activity"/>
    <property type="evidence" value="ECO:0007669"/>
    <property type="project" value="InterPro"/>
</dbReference>
<evidence type="ECO:0000256" key="5">
    <source>
        <dbReference type="ARBA" id="ARBA00022660"/>
    </source>
</evidence>
<feature type="domain" description="Cytochrome oxidase subunit II copper A binding" evidence="14">
    <location>
        <begin position="133"/>
        <end position="245"/>
    </location>
</feature>
<evidence type="ECO:0000256" key="2">
    <source>
        <dbReference type="ARBA" id="ARBA00007866"/>
    </source>
</evidence>
<accession>A0A2R8C1U9</accession>
<dbReference type="InterPro" id="IPR045187">
    <property type="entry name" value="CcO_II"/>
</dbReference>
<evidence type="ECO:0000256" key="12">
    <source>
        <dbReference type="SAM" id="Phobius"/>
    </source>
</evidence>
<evidence type="ECO:0000256" key="9">
    <source>
        <dbReference type="ARBA" id="ARBA00022989"/>
    </source>
</evidence>
<evidence type="ECO:0000313" key="17">
    <source>
        <dbReference type="Proteomes" id="UP000244912"/>
    </source>
</evidence>
<organism evidence="16 17">
    <name type="scientific">Palleronia abyssalis</name>
    <dbReference type="NCBI Taxonomy" id="1501240"/>
    <lineage>
        <taxon>Bacteria</taxon>
        <taxon>Pseudomonadati</taxon>
        <taxon>Pseudomonadota</taxon>
        <taxon>Alphaproteobacteria</taxon>
        <taxon>Rhodobacterales</taxon>
        <taxon>Roseobacteraceae</taxon>
        <taxon>Palleronia</taxon>
    </lineage>
</organism>
<dbReference type="RefSeq" id="WP_181375908.1">
    <property type="nucleotide sequence ID" value="NZ_ONZF01000018.1"/>
</dbReference>
<dbReference type="GO" id="GO:0005886">
    <property type="term" value="C:plasma membrane"/>
    <property type="evidence" value="ECO:0007669"/>
    <property type="project" value="UniProtKB-SubCell"/>
</dbReference>
<dbReference type="PROSITE" id="PS50857">
    <property type="entry name" value="COX2_CUA"/>
    <property type="match status" value="1"/>
</dbReference>
<evidence type="ECO:0000256" key="11">
    <source>
        <dbReference type="ARBA" id="ARBA00023136"/>
    </source>
</evidence>
<evidence type="ECO:0000256" key="8">
    <source>
        <dbReference type="ARBA" id="ARBA00022982"/>
    </source>
</evidence>
<feature type="domain" description="Cytochrome oxidase subunit II transmembrane region profile" evidence="15">
    <location>
        <begin position="20"/>
        <end position="117"/>
    </location>
</feature>
<keyword evidence="17" id="KW-1185">Reference proteome</keyword>
<keyword evidence="11 12" id="KW-0472">Membrane</keyword>
<dbReference type="CDD" id="cd04212">
    <property type="entry name" value="CuRO_UO_II"/>
    <property type="match status" value="1"/>
</dbReference>
<dbReference type="Proteomes" id="UP000244912">
    <property type="component" value="Unassembled WGS sequence"/>
</dbReference>
<feature type="transmembrane region" description="Helical" evidence="12">
    <location>
        <begin position="87"/>
        <end position="106"/>
    </location>
</feature>
<keyword evidence="10" id="KW-0560">Oxidoreductase</keyword>
<protein>
    <submittedName>
        <fullName evidence="16">Cytochrome bo(3) ubiquinol oxidase subunit 2</fullName>
    </submittedName>
</protein>